<feature type="region of interest" description="Disordered" evidence="1">
    <location>
        <begin position="53"/>
        <end position="72"/>
    </location>
</feature>
<dbReference type="Proteomes" id="UP000007174">
    <property type="component" value="Unassembled WGS sequence"/>
</dbReference>
<dbReference type="EMBL" id="CACQ02000912">
    <property type="protein sequence ID" value="CCF33835.1"/>
    <property type="molecule type" value="Genomic_DNA"/>
</dbReference>
<evidence type="ECO:0000256" key="1">
    <source>
        <dbReference type="SAM" id="MobiDB-lite"/>
    </source>
</evidence>
<dbReference type="eggNOG" id="ENOG502S9P8">
    <property type="taxonomic scope" value="Eukaryota"/>
</dbReference>
<dbReference type="VEuPathDB" id="FungiDB:CH63R_04515"/>
<organism evidence="2 3">
    <name type="scientific">Colletotrichum higginsianum (strain IMI 349063)</name>
    <name type="common">Crucifer anthracnose fungus</name>
    <dbReference type="NCBI Taxonomy" id="759273"/>
    <lineage>
        <taxon>Eukaryota</taxon>
        <taxon>Fungi</taxon>
        <taxon>Dikarya</taxon>
        <taxon>Ascomycota</taxon>
        <taxon>Pezizomycotina</taxon>
        <taxon>Sordariomycetes</taxon>
        <taxon>Hypocreomycetidae</taxon>
        <taxon>Glomerellales</taxon>
        <taxon>Glomerellaceae</taxon>
        <taxon>Colletotrichum</taxon>
        <taxon>Colletotrichum destructivum species complex</taxon>
    </lineage>
</organism>
<feature type="region of interest" description="Disordered" evidence="1">
    <location>
        <begin position="28"/>
        <end position="48"/>
    </location>
</feature>
<dbReference type="HOGENOM" id="CLU_2229445_0_0_1"/>
<accession>H1V0T4</accession>
<evidence type="ECO:0000313" key="2">
    <source>
        <dbReference type="EMBL" id="CCF33835.1"/>
    </source>
</evidence>
<name>H1V0T4_COLHI</name>
<feature type="region of interest" description="Disordered" evidence="1">
    <location>
        <begin position="1"/>
        <end position="20"/>
    </location>
</feature>
<feature type="compositionally biased region" description="Polar residues" evidence="1">
    <location>
        <begin position="60"/>
        <end position="72"/>
    </location>
</feature>
<gene>
    <name evidence="2" type="ORF">CH063_05945</name>
</gene>
<reference evidence="3" key="1">
    <citation type="journal article" date="2012" name="Nat. Genet.">
        <title>Lifestyle transitions in plant pathogenic Colletotrichum fungi deciphered by genome and transcriptome analyses.</title>
        <authorList>
            <person name="O'Connell R.J."/>
            <person name="Thon M.R."/>
            <person name="Hacquard S."/>
            <person name="Amyotte S.G."/>
            <person name="Kleemann J."/>
            <person name="Torres M.F."/>
            <person name="Damm U."/>
            <person name="Buiate E.A."/>
            <person name="Epstein L."/>
            <person name="Alkan N."/>
            <person name="Altmueller J."/>
            <person name="Alvarado-Balderrama L."/>
            <person name="Bauser C.A."/>
            <person name="Becker C."/>
            <person name="Birren B.W."/>
            <person name="Chen Z."/>
            <person name="Choi J."/>
            <person name="Crouch J.A."/>
            <person name="Duvick J.P."/>
            <person name="Farman M.A."/>
            <person name="Gan P."/>
            <person name="Heiman D."/>
            <person name="Henrissat B."/>
            <person name="Howard R.J."/>
            <person name="Kabbage M."/>
            <person name="Koch C."/>
            <person name="Kracher B."/>
            <person name="Kubo Y."/>
            <person name="Law A.D."/>
            <person name="Lebrun M.-H."/>
            <person name="Lee Y.-H."/>
            <person name="Miyara I."/>
            <person name="Moore N."/>
            <person name="Neumann U."/>
            <person name="Nordstroem K."/>
            <person name="Panaccione D.G."/>
            <person name="Panstruga R."/>
            <person name="Place M."/>
            <person name="Proctor R.H."/>
            <person name="Prusky D."/>
            <person name="Rech G."/>
            <person name="Reinhardt R."/>
            <person name="Rollins J.A."/>
            <person name="Rounsley S."/>
            <person name="Schardl C.L."/>
            <person name="Schwartz D.C."/>
            <person name="Shenoy N."/>
            <person name="Shirasu K."/>
            <person name="Sikhakolli U.R."/>
            <person name="Stueber K."/>
            <person name="Sukno S.A."/>
            <person name="Sweigard J.A."/>
            <person name="Takano Y."/>
            <person name="Takahara H."/>
            <person name="Trail F."/>
            <person name="van der Does H.C."/>
            <person name="Voll L.M."/>
            <person name="Will I."/>
            <person name="Young S."/>
            <person name="Zeng Q."/>
            <person name="Zhang J."/>
            <person name="Zhou S."/>
            <person name="Dickman M.B."/>
            <person name="Schulze-Lefert P."/>
            <person name="Ver Loren van Themaat E."/>
            <person name="Ma L.-J."/>
            <person name="Vaillancourt L.J."/>
        </authorList>
    </citation>
    <scope>NUCLEOTIDE SEQUENCE [LARGE SCALE GENOMIC DNA]</scope>
    <source>
        <strain evidence="3">IMI 349063</strain>
    </source>
</reference>
<feature type="non-terminal residue" evidence="2">
    <location>
        <position position="1"/>
    </location>
</feature>
<feature type="compositionally biased region" description="Polar residues" evidence="1">
    <location>
        <begin position="1"/>
        <end position="12"/>
    </location>
</feature>
<protein>
    <submittedName>
        <fullName evidence="2">Uncharacterized protein</fullName>
    </submittedName>
</protein>
<proteinExistence type="predicted"/>
<dbReference type="STRING" id="759273.H1V0T4"/>
<dbReference type="AlphaFoldDB" id="H1V0T4"/>
<sequence>VDLNSGRASGTNDIADERPSSLALKVWPRNRDSSIQPESDFYSKPYGELKPATPPVMVGSSRQVSSGTDLETNQYSSVYGRRNVSGKAAEEGLVGTKGGYSRYSVM</sequence>
<evidence type="ECO:0000313" key="3">
    <source>
        <dbReference type="Proteomes" id="UP000007174"/>
    </source>
</evidence>